<reference evidence="2 3" key="1">
    <citation type="journal article" date="2019" name="Sci. Rep.">
        <title>Orb-weaving spider Araneus ventricosus genome elucidates the spidroin gene catalogue.</title>
        <authorList>
            <person name="Kono N."/>
            <person name="Nakamura H."/>
            <person name="Ohtoshi R."/>
            <person name="Moran D.A.P."/>
            <person name="Shinohara A."/>
            <person name="Yoshida Y."/>
            <person name="Fujiwara M."/>
            <person name="Mori M."/>
            <person name="Tomita M."/>
            <person name="Arakawa K."/>
        </authorList>
    </citation>
    <scope>NUCLEOTIDE SEQUENCE [LARGE SCALE GENOMIC DNA]</scope>
</reference>
<dbReference type="Proteomes" id="UP000499080">
    <property type="component" value="Unassembled WGS sequence"/>
</dbReference>
<accession>A0A4Y2GCT6</accession>
<evidence type="ECO:0000313" key="2">
    <source>
        <dbReference type="EMBL" id="GBM50535.1"/>
    </source>
</evidence>
<keyword evidence="1" id="KW-1133">Transmembrane helix</keyword>
<gene>
    <name evidence="2" type="ORF">AVEN_191543_1</name>
</gene>
<protein>
    <submittedName>
        <fullName evidence="2">Uncharacterized protein</fullName>
    </submittedName>
</protein>
<sequence length="117" mass="13654">MSGWWRPGYVRDDAFRIGGSRRKSRFNFILGIILWPEKKYLIVYLLGFAAFAPFFPFGDKCANVTNLNELLPSRKRIPRAVTCFYSDRHRPDYLAGRDLVADRQYSCLIFGPTRHFA</sequence>
<keyword evidence="1" id="KW-0812">Transmembrane</keyword>
<evidence type="ECO:0000313" key="3">
    <source>
        <dbReference type="Proteomes" id="UP000499080"/>
    </source>
</evidence>
<dbReference type="AlphaFoldDB" id="A0A4Y2GCT6"/>
<keyword evidence="1" id="KW-0472">Membrane</keyword>
<name>A0A4Y2GCT6_ARAVE</name>
<organism evidence="2 3">
    <name type="scientific">Araneus ventricosus</name>
    <name type="common">Orbweaver spider</name>
    <name type="synonym">Epeira ventricosa</name>
    <dbReference type="NCBI Taxonomy" id="182803"/>
    <lineage>
        <taxon>Eukaryota</taxon>
        <taxon>Metazoa</taxon>
        <taxon>Ecdysozoa</taxon>
        <taxon>Arthropoda</taxon>
        <taxon>Chelicerata</taxon>
        <taxon>Arachnida</taxon>
        <taxon>Araneae</taxon>
        <taxon>Araneomorphae</taxon>
        <taxon>Entelegynae</taxon>
        <taxon>Araneoidea</taxon>
        <taxon>Araneidae</taxon>
        <taxon>Araneus</taxon>
    </lineage>
</organism>
<proteinExistence type="predicted"/>
<feature type="transmembrane region" description="Helical" evidence="1">
    <location>
        <begin position="40"/>
        <end position="58"/>
    </location>
</feature>
<keyword evidence="3" id="KW-1185">Reference proteome</keyword>
<evidence type="ECO:0000256" key="1">
    <source>
        <dbReference type="SAM" id="Phobius"/>
    </source>
</evidence>
<comment type="caution">
    <text evidence="2">The sequence shown here is derived from an EMBL/GenBank/DDBJ whole genome shotgun (WGS) entry which is preliminary data.</text>
</comment>
<dbReference type="EMBL" id="BGPR01098827">
    <property type="protein sequence ID" value="GBM50535.1"/>
    <property type="molecule type" value="Genomic_DNA"/>
</dbReference>